<dbReference type="Proteomes" id="UP000295129">
    <property type="component" value="Unassembled WGS sequence"/>
</dbReference>
<name>A0A4R6DVA5_9RHOO</name>
<gene>
    <name evidence="1" type="ORF">C7389_11216</name>
</gene>
<dbReference type="EMBL" id="SNVV01000012">
    <property type="protein sequence ID" value="TDN49165.1"/>
    <property type="molecule type" value="Genomic_DNA"/>
</dbReference>
<organism evidence="1 2">
    <name type="scientific">Azoarcus indigens</name>
    <dbReference type="NCBI Taxonomy" id="29545"/>
    <lineage>
        <taxon>Bacteria</taxon>
        <taxon>Pseudomonadati</taxon>
        <taxon>Pseudomonadota</taxon>
        <taxon>Betaproteobacteria</taxon>
        <taxon>Rhodocyclales</taxon>
        <taxon>Zoogloeaceae</taxon>
        <taxon>Azoarcus</taxon>
    </lineage>
</organism>
<dbReference type="AlphaFoldDB" id="A0A4R6DVA5"/>
<keyword evidence="2" id="KW-1185">Reference proteome</keyword>
<accession>A0A4R6DVA5</accession>
<evidence type="ECO:0000313" key="2">
    <source>
        <dbReference type="Proteomes" id="UP000295129"/>
    </source>
</evidence>
<protein>
    <submittedName>
        <fullName evidence="1">Uncharacterized protein</fullName>
    </submittedName>
</protein>
<evidence type="ECO:0000313" key="1">
    <source>
        <dbReference type="EMBL" id="TDN49165.1"/>
    </source>
</evidence>
<proteinExistence type="predicted"/>
<dbReference type="RefSeq" id="WP_133592591.1">
    <property type="nucleotide sequence ID" value="NZ_SNVV01000012.1"/>
</dbReference>
<comment type="caution">
    <text evidence="1">The sequence shown here is derived from an EMBL/GenBank/DDBJ whole genome shotgun (WGS) entry which is preliminary data.</text>
</comment>
<sequence length="152" mass="15468">MTIKTSTGLRNYVMASGSLKAALDGYVLNIYAGTEPATADAALGAATLLTTVSVGGTGTGVTFASAAADGVLQKNASEAWSGTIVAGGESLPAVFYRLQAPDDTGLASTMARRVQGGVGPSRDLKISSTTLVVGNEQPIDSYYLSWPYMPGV</sequence>
<dbReference type="OrthoDB" id="6897897at2"/>
<reference evidence="1 2" key="1">
    <citation type="submission" date="2019-03" db="EMBL/GenBank/DDBJ databases">
        <title>Genomic Encyclopedia of Type Strains, Phase IV (KMG-IV): sequencing the most valuable type-strain genomes for metagenomic binning, comparative biology and taxonomic classification.</title>
        <authorList>
            <person name="Goeker M."/>
        </authorList>
    </citation>
    <scope>NUCLEOTIDE SEQUENCE [LARGE SCALE GENOMIC DNA]</scope>
    <source>
        <strain evidence="1 2">DSM 12121</strain>
    </source>
</reference>